<proteinExistence type="predicted"/>
<feature type="domain" description="RRM" evidence="6">
    <location>
        <begin position="178"/>
        <end position="242"/>
    </location>
</feature>
<evidence type="ECO:0000256" key="3">
    <source>
        <dbReference type="ARBA" id="ARBA00023187"/>
    </source>
</evidence>
<evidence type="ECO:0000259" key="6">
    <source>
        <dbReference type="PROSITE" id="PS50102"/>
    </source>
</evidence>
<dbReference type="EMBL" id="CAJVPJ010000855">
    <property type="protein sequence ID" value="CAG8560916.1"/>
    <property type="molecule type" value="Genomic_DNA"/>
</dbReference>
<feature type="region of interest" description="Disordered" evidence="5">
    <location>
        <begin position="1"/>
        <end position="151"/>
    </location>
</feature>
<dbReference type="AlphaFoldDB" id="A0A9N9BEE0"/>
<dbReference type="Pfam" id="PF00076">
    <property type="entry name" value="RRM_1"/>
    <property type="match status" value="1"/>
</dbReference>
<evidence type="ECO:0000256" key="2">
    <source>
        <dbReference type="ARBA" id="ARBA00022884"/>
    </source>
</evidence>
<dbReference type="GO" id="GO:0036002">
    <property type="term" value="F:pre-mRNA binding"/>
    <property type="evidence" value="ECO:0007669"/>
    <property type="project" value="TreeGrafter"/>
</dbReference>
<evidence type="ECO:0000313" key="8">
    <source>
        <dbReference type="Proteomes" id="UP000789572"/>
    </source>
</evidence>
<dbReference type="InterPro" id="IPR012677">
    <property type="entry name" value="Nucleotide-bd_a/b_plait_sf"/>
</dbReference>
<dbReference type="Pfam" id="PF21380">
    <property type="entry name" value="Nrd1-Seb1_dom2"/>
    <property type="match status" value="1"/>
</dbReference>
<feature type="compositionally biased region" description="Low complexity" evidence="5">
    <location>
        <begin position="113"/>
        <end position="125"/>
    </location>
</feature>
<dbReference type="GO" id="GO:0071006">
    <property type="term" value="C:U2-type catalytic step 1 spliceosome"/>
    <property type="evidence" value="ECO:0007669"/>
    <property type="project" value="TreeGrafter"/>
</dbReference>
<accession>A0A9N9BEE0</accession>
<evidence type="ECO:0000256" key="4">
    <source>
        <dbReference type="PROSITE-ProRule" id="PRU00176"/>
    </source>
</evidence>
<comment type="caution">
    <text evidence="7">The sequence shown here is derived from an EMBL/GenBank/DDBJ whole genome shotgun (WGS) entry which is preliminary data.</text>
</comment>
<feature type="compositionally biased region" description="Polar residues" evidence="5">
    <location>
        <begin position="39"/>
        <end position="55"/>
    </location>
</feature>
<dbReference type="Proteomes" id="UP000789572">
    <property type="component" value="Unassembled WGS sequence"/>
</dbReference>
<keyword evidence="3" id="KW-0508">mRNA splicing</keyword>
<sequence>MDPINRPQPSASGSISVTPNHQQFGGDSLIYQSPPPPQGTAQLQGDVNPYQWLQSQPGQPHAPPPGPGFPAWDGFPNAQPPQHHPLQHSPHAPHPWDSSNPPAPADESGNYGQLGQPGHPQQLWQNPVHPGGREGASGPHGIGIGDLNQPLDGTLEEEKSIAFKDPNLSKDVIKILSRTLYVGGVTQSTTKERLWEIFSRHGKVVSVTLNYDKNNAFVKMETRNAAMRAIADKRVKVRWGVGFGPKDCYNFTHGESLIPLDRLTETDRKWLLTSKVGGTGGRPILGGIVLEEPDIIVGEGYSSGSANKRVITHFGDGKGKTGTKTEGTSTSSMDDVVSINREEIENKSDGMAWMSPQGDASIESMNTTSQITDNSVLAPLMLATQKIHETQETHEVKETKESGGIDYEVIITVHRETIPTYVRGQDGKEVGVVAGVASEEQNS</sequence>
<gene>
    <name evidence="7" type="ORF">POCULU_LOCUS5503</name>
</gene>
<protein>
    <submittedName>
        <fullName evidence="7">714_t:CDS:1</fullName>
    </submittedName>
</protein>
<dbReference type="InterPro" id="IPR048892">
    <property type="entry name" value="Nrd1_Seb1_dom2"/>
</dbReference>
<dbReference type="PANTHER" id="PTHR14089:SF2">
    <property type="entry name" value="PRE-MRNA-SPLICING FACTOR CWC2"/>
    <property type="match status" value="1"/>
</dbReference>
<feature type="compositionally biased region" description="Gly residues" evidence="5">
    <location>
        <begin position="133"/>
        <end position="144"/>
    </location>
</feature>
<evidence type="ECO:0000256" key="5">
    <source>
        <dbReference type="SAM" id="MobiDB-lite"/>
    </source>
</evidence>
<dbReference type="PROSITE" id="PS50102">
    <property type="entry name" value="RRM"/>
    <property type="match status" value="1"/>
</dbReference>
<keyword evidence="2 4" id="KW-0694">RNA-binding</keyword>
<dbReference type="GO" id="GO:0071007">
    <property type="term" value="C:U2-type catalytic step 2 spliceosome"/>
    <property type="evidence" value="ECO:0007669"/>
    <property type="project" value="TreeGrafter"/>
</dbReference>
<organism evidence="7 8">
    <name type="scientific">Paraglomus occultum</name>
    <dbReference type="NCBI Taxonomy" id="144539"/>
    <lineage>
        <taxon>Eukaryota</taxon>
        <taxon>Fungi</taxon>
        <taxon>Fungi incertae sedis</taxon>
        <taxon>Mucoromycota</taxon>
        <taxon>Glomeromycotina</taxon>
        <taxon>Glomeromycetes</taxon>
        <taxon>Paraglomerales</taxon>
        <taxon>Paraglomeraceae</taxon>
        <taxon>Paraglomus</taxon>
    </lineage>
</organism>
<dbReference type="SUPFAM" id="SSF54928">
    <property type="entry name" value="RNA-binding domain, RBD"/>
    <property type="match status" value="1"/>
</dbReference>
<evidence type="ECO:0000313" key="7">
    <source>
        <dbReference type="EMBL" id="CAG8560916.1"/>
    </source>
</evidence>
<keyword evidence="1" id="KW-0507">mRNA processing</keyword>
<dbReference type="InterPro" id="IPR000504">
    <property type="entry name" value="RRM_dom"/>
</dbReference>
<dbReference type="SMART" id="SM00360">
    <property type="entry name" value="RRM"/>
    <property type="match status" value="1"/>
</dbReference>
<dbReference type="GO" id="GO:0000974">
    <property type="term" value="C:Prp19 complex"/>
    <property type="evidence" value="ECO:0007669"/>
    <property type="project" value="TreeGrafter"/>
</dbReference>
<feature type="compositionally biased region" description="Low complexity" evidence="5">
    <location>
        <begin position="322"/>
        <end position="332"/>
    </location>
</feature>
<name>A0A9N9BEE0_9GLOM</name>
<dbReference type="InterPro" id="IPR039171">
    <property type="entry name" value="Cwc2/Slt11"/>
</dbReference>
<dbReference type="PANTHER" id="PTHR14089">
    <property type="entry name" value="PRE-MRNA-SPLICING FACTOR RBM22"/>
    <property type="match status" value="1"/>
</dbReference>
<keyword evidence="1" id="KW-0747">Spliceosome</keyword>
<dbReference type="Gene3D" id="3.30.70.330">
    <property type="match status" value="1"/>
</dbReference>
<dbReference type="GO" id="GO:0008380">
    <property type="term" value="P:RNA splicing"/>
    <property type="evidence" value="ECO:0007669"/>
    <property type="project" value="UniProtKB-KW"/>
</dbReference>
<feature type="compositionally biased region" description="Polar residues" evidence="5">
    <location>
        <begin position="7"/>
        <end position="25"/>
    </location>
</feature>
<feature type="region of interest" description="Disordered" evidence="5">
    <location>
        <begin position="312"/>
        <end position="333"/>
    </location>
</feature>
<dbReference type="InterPro" id="IPR035979">
    <property type="entry name" value="RBD_domain_sf"/>
</dbReference>
<evidence type="ECO:0000256" key="1">
    <source>
        <dbReference type="ARBA" id="ARBA00022728"/>
    </source>
</evidence>
<dbReference type="GO" id="GO:0017070">
    <property type="term" value="F:U6 snRNA binding"/>
    <property type="evidence" value="ECO:0007669"/>
    <property type="project" value="TreeGrafter"/>
</dbReference>
<reference evidence="7" key="1">
    <citation type="submission" date="2021-06" db="EMBL/GenBank/DDBJ databases">
        <authorList>
            <person name="Kallberg Y."/>
            <person name="Tangrot J."/>
            <person name="Rosling A."/>
        </authorList>
    </citation>
    <scope>NUCLEOTIDE SEQUENCE</scope>
    <source>
        <strain evidence="7">IA702</strain>
    </source>
</reference>
<dbReference type="OrthoDB" id="79367at2759"/>
<keyword evidence="8" id="KW-1185">Reference proteome</keyword>